<dbReference type="PANTHER" id="PTHR11820">
    <property type="entry name" value="ACYLPYRUVASE"/>
    <property type="match status" value="1"/>
</dbReference>
<sequence length="220" mass="23421">MNTPWTPPYLPQGTVYGTLLNFRREHALWAPRMNEAPYKAPPQAPVLYIKTANTFTPSGHAIALPHQVAEVDVSASLGLVAGEGGRVASAVLFNNVAIPHESYFRPSVKFRCVDGFLGVGRDAVALDALGGLDGLAGLVIELRINGVHRQTVALADLVRDAATLWADVNAFQTLRPGDVLMLGTDCLPDGTRPRAKAGDAVEILATGFKPLVNAFVGEQT</sequence>
<dbReference type="InterPro" id="IPR011234">
    <property type="entry name" value="Fumarylacetoacetase-like_C"/>
</dbReference>
<evidence type="ECO:0000259" key="2">
    <source>
        <dbReference type="Pfam" id="PF01557"/>
    </source>
</evidence>
<dbReference type="SUPFAM" id="SSF56529">
    <property type="entry name" value="FAH"/>
    <property type="match status" value="1"/>
</dbReference>
<keyword evidence="3" id="KW-0378">Hydrolase</keyword>
<dbReference type="RefSeq" id="WP_177136928.1">
    <property type="nucleotide sequence ID" value="NZ_VYGV01000016.1"/>
</dbReference>
<keyword evidence="4" id="KW-1185">Reference proteome</keyword>
<evidence type="ECO:0000313" key="3">
    <source>
        <dbReference type="EMBL" id="NWF47023.1"/>
    </source>
</evidence>
<gene>
    <name evidence="3" type="ORF">F3K02_17440</name>
</gene>
<dbReference type="Proteomes" id="UP000545507">
    <property type="component" value="Unassembled WGS sequence"/>
</dbReference>
<dbReference type="InterPro" id="IPR036663">
    <property type="entry name" value="Fumarylacetoacetase_C_sf"/>
</dbReference>
<dbReference type="AlphaFoldDB" id="A0A7Y8KZC4"/>
<accession>A0A7Y8KZC4</accession>
<organism evidence="3 4">
    <name type="scientific">Hydrogenophaga aromaticivorans</name>
    <dbReference type="NCBI Taxonomy" id="2610898"/>
    <lineage>
        <taxon>Bacteria</taxon>
        <taxon>Pseudomonadati</taxon>
        <taxon>Pseudomonadota</taxon>
        <taxon>Betaproteobacteria</taxon>
        <taxon>Burkholderiales</taxon>
        <taxon>Comamonadaceae</taxon>
        <taxon>Hydrogenophaga</taxon>
    </lineage>
</organism>
<keyword evidence="1" id="KW-0479">Metal-binding</keyword>
<protein>
    <submittedName>
        <fullName evidence="3">Fumarylacetoacetate hydrolase</fullName>
    </submittedName>
</protein>
<dbReference type="Gene3D" id="3.90.850.10">
    <property type="entry name" value="Fumarylacetoacetase-like, C-terminal domain"/>
    <property type="match status" value="1"/>
</dbReference>
<reference evidence="3 4" key="1">
    <citation type="submission" date="2019-09" db="EMBL/GenBank/DDBJ databases">
        <title>Hydrogenophaga aromatica sp. nov., isolated from a para-xylene-degrading enrichment culture.</title>
        <authorList>
            <person name="Tancsics A."/>
            <person name="Banerjee S."/>
        </authorList>
    </citation>
    <scope>NUCLEOTIDE SEQUENCE [LARGE SCALE GENOMIC DNA]</scope>
    <source>
        <strain evidence="3 4">D2P1</strain>
    </source>
</reference>
<proteinExistence type="predicted"/>
<comment type="caution">
    <text evidence="3">The sequence shown here is derived from an EMBL/GenBank/DDBJ whole genome shotgun (WGS) entry which is preliminary data.</text>
</comment>
<dbReference type="Pfam" id="PF01557">
    <property type="entry name" value="FAA_hydrolase"/>
    <property type="match status" value="1"/>
</dbReference>
<dbReference type="GO" id="GO:0046872">
    <property type="term" value="F:metal ion binding"/>
    <property type="evidence" value="ECO:0007669"/>
    <property type="project" value="UniProtKB-KW"/>
</dbReference>
<name>A0A7Y8KZC4_9BURK</name>
<dbReference type="GO" id="GO:0016787">
    <property type="term" value="F:hydrolase activity"/>
    <property type="evidence" value="ECO:0007669"/>
    <property type="project" value="UniProtKB-KW"/>
</dbReference>
<feature type="domain" description="Fumarylacetoacetase-like C-terminal" evidence="2">
    <location>
        <begin position="14"/>
        <end position="215"/>
    </location>
</feature>
<dbReference type="EMBL" id="VYGV01000016">
    <property type="protein sequence ID" value="NWF47023.1"/>
    <property type="molecule type" value="Genomic_DNA"/>
</dbReference>
<evidence type="ECO:0000256" key="1">
    <source>
        <dbReference type="ARBA" id="ARBA00022723"/>
    </source>
</evidence>
<evidence type="ECO:0000313" key="4">
    <source>
        <dbReference type="Proteomes" id="UP000545507"/>
    </source>
</evidence>